<gene>
    <name evidence="3" type="ORF">ACFP57_00680</name>
</gene>
<evidence type="ECO:0000313" key="4">
    <source>
        <dbReference type="Proteomes" id="UP001596266"/>
    </source>
</evidence>
<dbReference type="PANTHER" id="PTHR11614">
    <property type="entry name" value="PHOSPHOLIPASE-RELATED"/>
    <property type="match status" value="1"/>
</dbReference>
<keyword evidence="4" id="KW-1185">Reference proteome</keyword>
<comment type="caution">
    <text evidence="3">The sequence shown here is derived from an EMBL/GenBank/DDBJ whole genome shotgun (WGS) entry which is preliminary data.</text>
</comment>
<evidence type="ECO:0000256" key="1">
    <source>
        <dbReference type="SAM" id="MobiDB-lite"/>
    </source>
</evidence>
<feature type="region of interest" description="Disordered" evidence="1">
    <location>
        <begin position="1"/>
        <end position="21"/>
    </location>
</feature>
<keyword evidence="3" id="KW-0378">Hydrolase</keyword>
<sequence>MEQQAAVERHQQSRRPDGSVLHVWQPEAHPRGRVLLQHGLFEYAERYVVEYSQLVPELTSRGFEVWALDLLGHGASSGDRGVVDLVAALESHLSVRREAVADGLPLLLLGHSLGGLLTAASVAAKQSGIIGAVVMSPALAGPTSARVRRGLRAAAHRWPGAPAPTRKAPRSGLTSRADVLERSAIDPMMGERGISLMVGSSVLDISDVVWRAADDWRVPTLVVHGELDRWTNPRWSRELVERINRDDVVRVEVAGGLHELLHDTDATSTLELVLGWVEGRFGGRSPRA</sequence>
<feature type="domain" description="Serine aminopeptidase S33" evidence="2">
    <location>
        <begin position="29"/>
        <end position="265"/>
    </location>
</feature>
<dbReference type="InterPro" id="IPR029058">
    <property type="entry name" value="AB_hydrolase_fold"/>
</dbReference>
<dbReference type="RefSeq" id="WP_343885467.1">
    <property type="nucleotide sequence ID" value="NZ_BAAAKI010000006.1"/>
</dbReference>
<reference evidence="4" key="1">
    <citation type="journal article" date="2019" name="Int. J. Syst. Evol. Microbiol.">
        <title>The Global Catalogue of Microorganisms (GCM) 10K type strain sequencing project: providing services to taxonomists for standard genome sequencing and annotation.</title>
        <authorList>
            <consortium name="The Broad Institute Genomics Platform"/>
            <consortium name="The Broad Institute Genome Sequencing Center for Infectious Disease"/>
            <person name="Wu L."/>
            <person name="Ma J."/>
        </authorList>
    </citation>
    <scope>NUCLEOTIDE SEQUENCE [LARGE SCALE GENOMIC DNA]</scope>
    <source>
        <strain evidence="4">CGMCC 1.15277</strain>
    </source>
</reference>
<evidence type="ECO:0000313" key="3">
    <source>
        <dbReference type="EMBL" id="MFC6395513.1"/>
    </source>
</evidence>
<name>A0ABW1WW69_9ACTN</name>
<dbReference type="Gene3D" id="3.40.50.1820">
    <property type="entry name" value="alpha/beta hydrolase"/>
    <property type="match status" value="1"/>
</dbReference>
<organism evidence="3 4">
    <name type="scientific">Luteococcus sanguinis</name>
    <dbReference type="NCBI Taxonomy" id="174038"/>
    <lineage>
        <taxon>Bacteria</taxon>
        <taxon>Bacillati</taxon>
        <taxon>Actinomycetota</taxon>
        <taxon>Actinomycetes</taxon>
        <taxon>Propionibacteriales</taxon>
        <taxon>Propionibacteriaceae</taxon>
        <taxon>Luteococcus</taxon>
    </lineage>
</organism>
<dbReference type="PRINTS" id="PR00111">
    <property type="entry name" value="ABHYDROLASE"/>
</dbReference>
<dbReference type="InterPro" id="IPR022742">
    <property type="entry name" value="Hydrolase_4"/>
</dbReference>
<dbReference type="SUPFAM" id="SSF53474">
    <property type="entry name" value="alpha/beta-Hydrolases"/>
    <property type="match status" value="1"/>
</dbReference>
<accession>A0ABW1WW69</accession>
<proteinExistence type="predicted"/>
<dbReference type="InterPro" id="IPR000073">
    <property type="entry name" value="AB_hydrolase_1"/>
</dbReference>
<dbReference type="Proteomes" id="UP001596266">
    <property type="component" value="Unassembled WGS sequence"/>
</dbReference>
<protein>
    <submittedName>
        <fullName evidence="3">Alpha/beta fold hydrolase</fullName>
    </submittedName>
</protein>
<dbReference type="GO" id="GO:0016787">
    <property type="term" value="F:hydrolase activity"/>
    <property type="evidence" value="ECO:0007669"/>
    <property type="project" value="UniProtKB-KW"/>
</dbReference>
<dbReference type="InterPro" id="IPR051044">
    <property type="entry name" value="MAG_DAG_Lipase"/>
</dbReference>
<dbReference type="Pfam" id="PF12146">
    <property type="entry name" value="Hydrolase_4"/>
    <property type="match status" value="1"/>
</dbReference>
<dbReference type="EMBL" id="JBHSUA010000003">
    <property type="protein sequence ID" value="MFC6395513.1"/>
    <property type="molecule type" value="Genomic_DNA"/>
</dbReference>
<evidence type="ECO:0000259" key="2">
    <source>
        <dbReference type="Pfam" id="PF12146"/>
    </source>
</evidence>
<feature type="compositionally biased region" description="Basic and acidic residues" evidence="1">
    <location>
        <begin position="7"/>
        <end position="17"/>
    </location>
</feature>